<reference evidence="4" key="1">
    <citation type="journal article" date="2019" name="Int. J. Syst. Evol. Microbiol.">
        <title>The Global Catalogue of Microorganisms (GCM) 10K type strain sequencing project: providing services to taxonomists for standard genome sequencing and annotation.</title>
        <authorList>
            <consortium name="The Broad Institute Genomics Platform"/>
            <consortium name="The Broad Institute Genome Sequencing Center for Infectious Disease"/>
            <person name="Wu L."/>
            <person name="Ma J."/>
        </authorList>
    </citation>
    <scope>NUCLEOTIDE SEQUENCE [LARGE SCALE GENOMIC DNA]</scope>
    <source>
        <strain evidence="4">CGMCC 4.1721</strain>
    </source>
</reference>
<comment type="similarity">
    <text evidence="1">Belongs to the UPF0312 family.</text>
</comment>
<comment type="caution">
    <text evidence="3">The sequence shown here is derived from an EMBL/GenBank/DDBJ whole genome shotgun (WGS) entry which is preliminary data.</text>
</comment>
<evidence type="ECO:0000313" key="3">
    <source>
        <dbReference type="EMBL" id="MFC5173690.1"/>
    </source>
</evidence>
<dbReference type="SUPFAM" id="SSF101874">
    <property type="entry name" value="YceI-like"/>
    <property type="match status" value="1"/>
</dbReference>
<dbReference type="Gene3D" id="2.40.128.110">
    <property type="entry name" value="Lipid/polyisoprenoid-binding, YceI-like"/>
    <property type="match status" value="1"/>
</dbReference>
<keyword evidence="4" id="KW-1185">Reference proteome</keyword>
<evidence type="ECO:0000256" key="1">
    <source>
        <dbReference type="ARBA" id="ARBA00008812"/>
    </source>
</evidence>
<accession>A0ABW0B8Z6</accession>
<dbReference type="InterPro" id="IPR007372">
    <property type="entry name" value="Lipid/polyisoprenoid-bd_YceI"/>
</dbReference>
<evidence type="ECO:0000313" key="4">
    <source>
        <dbReference type="Proteomes" id="UP001596208"/>
    </source>
</evidence>
<feature type="domain" description="Lipid/polyisoprenoid-binding YceI-like" evidence="2">
    <location>
        <begin position="16"/>
        <end position="173"/>
    </location>
</feature>
<dbReference type="Pfam" id="PF04264">
    <property type="entry name" value="YceI"/>
    <property type="match status" value="1"/>
</dbReference>
<dbReference type="RefSeq" id="WP_065847584.1">
    <property type="nucleotide sequence ID" value="NZ_JBHSKI010000011.1"/>
</dbReference>
<dbReference type="InterPro" id="IPR036761">
    <property type="entry name" value="TTHA0802/YceI-like_sf"/>
</dbReference>
<gene>
    <name evidence="3" type="ORF">ACFPRK_24280</name>
</gene>
<dbReference type="PANTHER" id="PTHR34406:SF1">
    <property type="entry name" value="PROTEIN YCEI"/>
    <property type="match status" value="1"/>
</dbReference>
<dbReference type="PANTHER" id="PTHR34406">
    <property type="entry name" value="PROTEIN YCEI"/>
    <property type="match status" value="1"/>
</dbReference>
<evidence type="ECO:0000259" key="2">
    <source>
        <dbReference type="SMART" id="SM00867"/>
    </source>
</evidence>
<dbReference type="Proteomes" id="UP001596208">
    <property type="component" value="Unassembled WGS sequence"/>
</dbReference>
<sequence>MSQTAANPLTLPAPGTYTIDPSRSTITFRTRHVFGLAGVDGSFSVLSGRIRVAAEAAESDATAVIDANSFTTGNGTRDGVVRSDKYLATAAHPHITFTSDAVRESQGIYTLHGELTVRGTTRPVELLIEQSQNGADGISLRATTKIDRYAFGITADKGMTARYLILTLDVVASPA</sequence>
<dbReference type="SMART" id="SM00867">
    <property type="entry name" value="YceI"/>
    <property type="match status" value="1"/>
</dbReference>
<proteinExistence type="inferred from homology"/>
<protein>
    <submittedName>
        <fullName evidence="3">YceI family protein</fullName>
    </submittedName>
</protein>
<name>A0ABW0B8Z6_9ACTN</name>
<dbReference type="EMBL" id="JBHSKI010000011">
    <property type="protein sequence ID" value="MFC5173690.1"/>
    <property type="molecule type" value="Genomic_DNA"/>
</dbReference>
<organism evidence="3 4">
    <name type="scientific">Streptomyces mutomycini</name>
    <dbReference type="NCBI Taxonomy" id="284036"/>
    <lineage>
        <taxon>Bacteria</taxon>
        <taxon>Bacillati</taxon>
        <taxon>Actinomycetota</taxon>
        <taxon>Actinomycetes</taxon>
        <taxon>Kitasatosporales</taxon>
        <taxon>Streptomycetaceae</taxon>
        <taxon>Streptomyces</taxon>
    </lineage>
</organism>